<dbReference type="EMBL" id="JAFMYU010000009">
    <property type="protein sequence ID" value="MBO0931964.1"/>
    <property type="molecule type" value="Genomic_DNA"/>
</dbReference>
<feature type="transmembrane region" description="Helical" evidence="1">
    <location>
        <begin position="69"/>
        <end position="90"/>
    </location>
</feature>
<keyword evidence="1" id="KW-0812">Transmembrane</keyword>
<dbReference type="RefSeq" id="WP_207335932.1">
    <property type="nucleotide sequence ID" value="NZ_JAFMYU010000009.1"/>
</dbReference>
<accession>A0A939G7B2</accession>
<protein>
    <submittedName>
        <fullName evidence="2">DMT family transporter</fullName>
    </submittedName>
</protein>
<sequence length="149" mass="15561">MNQLTLAALAFVGGICLAVQGGLNAQLGVILKNPLMAAVVAFLSSGVIACVVVAFSAKTYPTVQQLKDVPYYLWFSGGLLSVVGAGLYYFTMPKLGISSMIALGLGGQIMFSVIAGHFGLFNLPVQPIDVKRVAGVLAILLGLFLVNQK</sequence>
<feature type="transmembrane region" description="Helical" evidence="1">
    <location>
        <begin position="96"/>
        <end position="118"/>
    </location>
</feature>
<dbReference type="Proteomes" id="UP000664795">
    <property type="component" value="Unassembled WGS sequence"/>
</dbReference>
<proteinExistence type="predicted"/>
<dbReference type="PANTHER" id="PTHR34821:SF2">
    <property type="entry name" value="INNER MEMBRANE PROTEIN YDCZ"/>
    <property type="match status" value="1"/>
</dbReference>
<name>A0A939G7B2_9BACT</name>
<keyword evidence="3" id="KW-1185">Reference proteome</keyword>
<comment type="caution">
    <text evidence="2">The sequence shown here is derived from an EMBL/GenBank/DDBJ whole genome shotgun (WGS) entry which is preliminary data.</text>
</comment>
<feature type="transmembrane region" description="Helical" evidence="1">
    <location>
        <begin position="35"/>
        <end position="57"/>
    </location>
</feature>
<keyword evidence="1" id="KW-0472">Membrane</keyword>
<dbReference type="PANTHER" id="PTHR34821">
    <property type="entry name" value="INNER MEMBRANE PROTEIN YDCZ"/>
    <property type="match status" value="1"/>
</dbReference>
<dbReference type="Pfam" id="PF04657">
    <property type="entry name" value="DMT_YdcZ"/>
    <property type="match status" value="1"/>
</dbReference>
<organism evidence="2 3">
    <name type="scientific">Fibrella aquatilis</name>
    <dbReference type="NCBI Taxonomy" id="2817059"/>
    <lineage>
        <taxon>Bacteria</taxon>
        <taxon>Pseudomonadati</taxon>
        <taxon>Bacteroidota</taxon>
        <taxon>Cytophagia</taxon>
        <taxon>Cytophagales</taxon>
        <taxon>Spirosomataceae</taxon>
        <taxon>Fibrella</taxon>
    </lineage>
</organism>
<dbReference type="AlphaFoldDB" id="A0A939G7B2"/>
<evidence type="ECO:0000313" key="3">
    <source>
        <dbReference type="Proteomes" id="UP000664795"/>
    </source>
</evidence>
<evidence type="ECO:0000256" key="1">
    <source>
        <dbReference type="SAM" id="Phobius"/>
    </source>
</evidence>
<dbReference type="GO" id="GO:0005886">
    <property type="term" value="C:plasma membrane"/>
    <property type="evidence" value="ECO:0007669"/>
    <property type="project" value="TreeGrafter"/>
</dbReference>
<gene>
    <name evidence="2" type="ORF">J2I48_13220</name>
</gene>
<evidence type="ECO:0000313" key="2">
    <source>
        <dbReference type="EMBL" id="MBO0931964.1"/>
    </source>
</evidence>
<reference evidence="2 3" key="1">
    <citation type="submission" date="2021-03" db="EMBL/GenBank/DDBJ databases">
        <title>Fibrella sp. HMF5036 genome sequencing and assembly.</title>
        <authorList>
            <person name="Kang H."/>
            <person name="Kim H."/>
            <person name="Bae S."/>
            <person name="Joh K."/>
        </authorList>
    </citation>
    <scope>NUCLEOTIDE SEQUENCE [LARGE SCALE GENOMIC DNA]</scope>
    <source>
        <strain evidence="2 3">HMF5036</strain>
    </source>
</reference>
<dbReference type="InterPro" id="IPR006750">
    <property type="entry name" value="YdcZ"/>
</dbReference>
<keyword evidence="1" id="KW-1133">Transmembrane helix</keyword>